<evidence type="ECO:0000256" key="1">
    <source>
        <dbReference type="SAM" id="MobiDB-lite"/>
    </source>
</evidence>
<sequence length="86" mass="9876">CIDKSKNLVEDKTSKLTPDKIGGGNLENNEQACKTAMPNIRTRARQEDLGRRAIQKINQHRKEFLNDQYLHEAGYPKARPNNDELQ</sequence>
<evidence type="ECO:0000313" key="3">
    <source>
        <dbReference type="Proteomes" id="UP000765509"/>
    </source>
</evidence>
<accession>A0A9Q3PCC4</accession>
<comment type="caution">
    <text evidence="2">The sequence shown here is derived from an EMBL/GenBank/DDBJ whole genome shotgun (WGS) entry which is preliminary data.</text>
</comment>
<protein>
    <submittedName>
        <fullName evidence="2">Uncharacterized protein</fullName>
    </submittedName>
</protein>
<reference evidence="2" key="1">
    <citation type="submission" date="2021-03" db="EMBL/GenBank/DDBJ databases">
        <title>Draft genome sequence of rust myrtle Austropuccinia psidii MF-1, a brazilian biotype.</title>
        <authorList>
            <person name="Quecine M.C."/>
            <person name="Pachon D.M.R."/>
            <person name="Bonatelli M.L."/>
            <person name="Correr F.H."/>
            <person name="Franceschini L.M."/>
            <person name="Leite T.F."/>
            <person name="Margarido G.R.A."/>
            <person name="Almeida C.A."/>
            <person name="Ferrarezi J.A."/>
            <person name="Labate C.A."/>
        </authorList>
    </citation>
    <scope>NUCLEOTIDE SEQUENCE</scope>
    <source>
        <strain evidence="2">MF-1</strain>
    </source>
</reference>
<name>A0A9Q3PCC4_9BASI</name>
<dbReference type="Proteomes" id="UP000765509">
    <property type="component" value="Unassembled WGS sequence"/>
</dbReference>
<feature type="non-terminal residue" evidence="2">
    <location>
        <position position="1"/>
    </location>
</feature>
<feature type="region of interest" description="Disordered" evidence="1">
    <location>
        <begin position="1"/>
        <end position="29"/>
    </location>
</feature>
<dbReference type="EMBL" id="AVOT02061433">
    <property type="protein sequence ID" value="MBW0554661.1"/>
    <property type="molecule type" value="Genomic_DNA"/>
</dbReference>
<gene>
    <name evidence="2" type="ORF">O181_094376</name>
</gene>
<evidence type="ECO:0000313" key="2">
    <source>
        <dbReference type="EMBL" id="MBW0554661.1"/>
    </source>
</evidence>
<feature type="compositionally biased region" description="Basic and acidic residues" evidence="1">
    <location>
        <begin position="1"/>
        <end position="18"/>
    </location>
</feature>
<organism evidence="2 3">
    <name type="scientific">Austropuccinia psidii MF-1</name>
    <dbReference type="NCBI Taxonomy" id="1389203"/>
    <lineage>
        <taxon>Eukaryota</taxon>
        <taxon>Fungi</taxon>
        <taxon>Dikarya</taxon>
        <taxon>Basidiomycota</taxon>
        <taxon>Pucciniomycotina</taxon>
        <taxon>Pucciniomycetes</taxon>
        <taxon>Pucciniales</taxon>
        <taxon>Sphaerophragmiaceae</taxon>
        <taxon>Austropuccinia</taxon>
    </lineage>
</organism>
<keyword evidence="3" id="KW-1185">Reference proteome</keyword>
<dbReference type="AlphaFoldDB" id="A0A9Q3PCC4"/>
<proteinExistence type="predicted"/>